<keyword evidence="2" id="KW-1133">Transmembrane helix</keyword>
<evidence type="ECO:0000256" key="2">
    <source>
        <dbReference type="SAM" id="Phobius"/>
    </source>
</evidence>
<reference evidence="5 6" key="2">
    <citation type="journal article" date="2016" name="Genome Announc.">
        <title>Complete Genome Sequences of Two Interactive Moderate Thermophiles, Paenibacillus napthalenovorans 32O-Y and Paenibacillus sp. 32O-W.</title>
        <authorList>
            <person name="Butler R.R.III."/>
            <person name="Wang J."/>
            <person name="Stark B.C."/>
            <person name="Pombert J.F."/>
        </authorList>
    </citation>
    <scope>NUCLEOTIDE SEQUENCE [LARGE SCALE GENOMIC DNA]</scope>
    <source>
        <strain evidence="5 6">32O-Y</strain>
    </source>
</reference>
<name>A0A0U2M2N1_9BACL</name>
<dbReference type="PROSITE" id="PS51786">
    <property type="entry name" value="LON_PROTEOLYTIC"/>
    <property type="match status" value="1"/>
</dbReference>
<dbReference type="Proteomes" id="UP000061660">
    <property type="component" value="Chromosome"/>
</dbReference>
<evidence type="ECO:0000313" key="6">
    <source>
        <dbReference type="Proteomes" id="UP000061660"/>
    </source>
</evidence>
<dbReference type="RefSeq" id="WP_235594264.1">
    <property type="nucleotide sequence ID" value="NZ_CP013652.1"/>
</dbReference>
<dbReference type="STRING" id="162209.IJ22_12080"/>
<dbReference type="SMART" id="SM00228">
    <property type="entry name" value="PDZ"/>
    <property type="match status" value="1"/>
</dbReference>
<dbReference type="EMBL" id="CP013652">
    <property type="protein sequence ID" value="ALS21584.1"/>
    <property type="molecule type" value="Genomic_DNA"/>
</dbReference>
<comment type="catalytic activity">
    <reaction evidence="1">
        <text>Hydrolysis of proteins in presence of ATP.</text>
        <dbReference type="EC" id="3.4.21.53"/>
    </reaction>
</comment>
<dbReference type="PATRIC" id="fig|162209.4.peg.1286"/>
<evidence type="ECO:0000256" key="1">
    <source>
        <dbReference type="PROSITE-ProRule" id="PRU01122"/>
    </source>
</evidence>
<dbReference type="PANTHER" id="PTHR10046">
    <property type="entry name" value="ATP DEPENDENT LON PROTEASE FAMILY MEMBER"/>
    <property type="match status" value="1"/>
</dbReference>
<dbReference type="SUPFAM" id="SSF50156">
    <property type="entry name" value="PDZ domain-like"/>
    <property type="match status" value="1"/>
</dbReference>
<keyword evidence="1" id="KW-0720">Serine protease</keyword>
<proteinExistence type="inferred from homology"/>
<dbReference type="InterPro" id="IPR036034">
    <property type="entry name" value="PDZ_sf"/>
</dbReference>
<dbReference type="EC" id="3.4.21.53" evidence="1"/>
<dbReference type="SUPFAM" id="SSF54211">
    <property type="entry name" value="Ribosomal protein S5 domain 2-like"/>
    <property type="match status" value="1"/>
</dbReference>
<keyword evidence="6" id="KW-1185">Reference proteome</keyword>
<feature type="transmembrane region" description="Helical" evidence="2">
    <location>
        <begin position="7"/>
        <end position="31"/>
    </location>
</feature>
<dbReference type="AlphaFoldDB" id="A0A0U2M2N1"/>
<evidence type="ECO:0000259" key="3">
    <source>
        <dbReference type="PROSITE" id="PS50106"/>
    </source>
</evidence>
<dbReference type="Pfam" id="PF05362">
    <property type="entry name" value="Lon_C"/>
    <property type="match status" value="1"/>
</dbReference>
<dbReference type="Gene3D" id="3.30.230.10">
    <property type="match status" value="1"/>
</dbReference>
<feature type="active site" evidence="1">
    <location>
        <position position="249"/>
    </location>
</feature>
<keyword evidence="1" id="KW-0378">Hydrolase</keyword>
<protein>
    <recommendedName>
        <fullName evidence="1">endopeptidase La</fullName>
        <ecNumber evidence="1">3.4.21.53</ecNumber>
    </recommendedName>
</protein>
<feature type="domain" description="Lon proteolytic" evidence="4">
    <location>
        <begin position="242"/>
        <end position="355"/>
    </location>
</feature>
<keyword evidence="2" id="KW-0812">Transmembrane</keyword>
<feature type="active site" evidence="1">
    <location>
        <position position="294"/>
    </location>
</feature>
<dbReference type="GO" id="GO:0005524">
    <property type="term" value="F:ATP binding"/>
    <property type="evidence" value="ECO:0007669"/>
    <property type="project" value="InterPro"/>
</dbReference>
<dbReference type="InterPro" id="IPR001478">
    <property type="entry name" value="PDZ"/>
</dbReference>
<dbReference type="InterPro" id="IPR020568">
    <property type="entry name" value="Ribosomal_Su5_D2-typ_SF"/>
</dbReference>
<dbReference type="InterPro" id="IPR014721">
    <property type="entry name" value="Ribsml_uS5_D2-typ_fold_subgr"/>
</dbReference>
<dbReference type="InterPro" id="IPR008269">
    <property type="entry name" value="Lon_proteolytic"/>
</dbReference>
<dbReference type="InterPro" id="IPR027065">
    <property type="entry name" value="Lon_Prtase"/>
</dbReference>
<evidence type="ECO:0000259" key="4">
    <source>
        <dbReference type="PROSITE" id="PS51786"/>
    </source>
</evidence>
<dbReference type="Pfam" id="PF13180">
    <property type="entry name" value="PDZ_2"/>
    <property type="match status" value="1"/>
</dbReference>
<keyword evidence="1" id="KW-0645">Protease</keyword>
<dbReference type="GO" id="GO:0004176">
    <property type="term" value="F:ATP-dependent peptidase activity"/>
    <property type="evidence" value="ECO:0007669"/>
    <property type="project" value="UniProtKB-UniRule"/>
</dbReference>
<evidence type="ECO:0000313" key="5">
    <source>
        <dbReference type="EMBL" id="ALS21584.1"/>
    </source>
</evidence>
<keyword evidence="2" id="KW-0472">Membrane</keyword>
<dbReference type="PROSITE" id="PS50106">
    <property type="entry name" value="PDZ"/>
    <property type="match status" value="1"/>
</dbReference>
<dbReference type="GO" id="GO:0030163">
    <property type="term" value="P:protein catabolic process"/>
    <property type="evidence" value="ECO:0007669"/>
    <property type="project" value="InterPro"/>
</dbReference>
<comment type="similarity">
    <text evidence="1">Belongs to the peptidase S16 family.</text>
</comment>
<accession>A0A0U2M2N1</accession>
<organism evidence="5 6">
    <name type="scientific">Paenibacillus naphthalenovorans</name>
    <dbReference type="NCBI Taxonomy" id="162209"/>
    <lineage>
        <taxon>Bacteria</taxon>
        <taxon>Bacillati</taxon>
        <taxon>Bacillota</taxon>
        <taxon>Bacilli</taxon>
        <taxon>Bacillales</taxon>
        <taxon>Paenibacillaceae</taxon>
        <taxon>Paenibacillus</taxon>
    </lineage>
</organism>
<dbReference type="GO" id="GO:0004252">
    <property type="term" value="F:serine-type endopeptidase activity"/>
    <property type="evidence" value="ECO:0007669"/>
    <property type="project" value="UniProtKB-UniRule"/>
</dbReference>
<dbReference type="GO" id="GO:0006508">
    <property type="term" value="P:proteolysis"/>
    <property type="evidence" value="ECO:0007669"/>
    <property type="project" value="UniProtKB-KW"/>
</dbReference>
<dbReference type="NCBIfam" id="NF041438">
    <property type="entry name" value="SepM_fam_S16"/>
    <property type="match status" value="1"/>
</dbReference>
<feature type="domain" description="PDZ" evidence="3">
    <location>
        <begin position="132"/>
        <end position="189"/>
    </location>
</feature>
<gene>
    <name evidence="5" type="ORF">IJ22_12080</name>
</gene>
<sequence length="361" mass="39260">MKRASRIVFSVFTAIALLYLIYFMPLPLYIFKPGTADVIQPMVQVEQAASEEEKGQFMLTTVAVSDATVYGYLMSFISPYQELRLKEDLLRKGESESEYTQRQAVVMMTSQADAIQAVYNKLNIPYRISHDGVVVEHIYPDYPAHEILRAGDYIVKVDDKLITTADELRASLANKKAGDTAAISYKRGNVIRTGNIALAVLPSEDATAPAGAHRQRAGLGIVPAEVHSVKAEDESKQVSIKAGNIGGPSAGLMFALEIYNRFVPEDITKGYKIAGTGEIDPEGNVGVIGGIQHKVVAADRAGADIFFSPKDYRTPDGRTIPNYTDAKKRAEEIGTDMTVVPVGTLDEALQYLAGLPVKPSS</sequence>
<dbReference type="Gene3D" id="2.30.42.10">
    <property type="match status" value="1"/>
</dbReference>
<reference evidence="6" key="1">
    <citation type="submission" date="2015-12" db="EMBL/GenBank/DDBJ databases">
        <title>Complete genome sequences of two moderately thermophilic Paenibacillus species.</title>
        <authorList>
            <person name="Butler R.III."/>
            <person name="Wang J."/>
            <person name="Stark B.C."/>
            <person name="Pombert J.-F."/>
        </authorList>
    </citation>
    <scope>NUCLEOTIDE SEQUENCE [LARGE SCALE GENOMIC DNA]</scope>
    <source>
        <strain evidence="6">32O-Y</strain>
    </source>
</reference>
<dbReference type="KEGG" id="pnp:IJ22_12080"/>